<sequence length="110" mass="11307">MGGENLEKGNLATGEGETDIRASAPETKNTSEVHCKKLSASAAPFNPSPSVVHGCMPMNINPHPGASAMPAVAPWPVSLPLHPSPTAVPAMAPICTSPNHPYASPRSPHV</sequence>
<accession>A0A5K1G8B1</accession>
<evidence type="ECO:0000313" key="2">
    <source>
        <dbReference type="EMBL" id="VVW71403.1"/>
    </source>
</evidence>
<evidence type="ECO:0000256" key="1">
    <source>
        <dbReference type="SAM" id="MobiDB-lite"/>
    </source>
</evidence>
<dbReference type="AlphaFoldDB" id="A0A5K1G8B1"/>
<proteinExistence type="predicted"/>
<feature type="region of interest" description="Disordered" evidence="1">
    <location>
        <begin position="1"/>
        <end position="32"/>
    </location>
</feature>
<protein>
    <submittedName>
        <fullName evidence="2">Uncharacterized protein</fullName>
    </submittedName>
</protein>
<dbReference type="Gramene" id="NC9G0111970.1">
    <property type="protein sequence ID" value="NC9G0111970.1:cds"/>
    <property type="gene ID" value="NC9G0111970"/>
</dbReference>
<reference evidence="2" key="1">
    <citation type="submission" date="2019-09" db="EMBL/GenBank/DDBJ databases">
        <authorList>
            <person name="Zhang L."/>
        </authorList>
    </citation>
    <scope>NUCLEOTIDE SEQUENCE</scope>
</reference>
<dbReference type="EMBL" id="LR721787">
    <property type="protein sequence ID" value="VVW71403.1"/>
    <property type="molecule type" value="Genomic_DNA"/>
</dbReference>
<name>A0A5K1G8B1_9MAGN</name>
<organism evidence="2">
    <name type="scientific">Nymphaea colorata</name>
    <name type="common">pocket water lily</name>
    <dbReference type="NCBI Taxonomy" id="210225"/>
    <lineage>
        <taxon>Eukaryota</taxon>
        <taxon>Viridiplantae</taxon>
        <taxon>Streptophyta</taxon>
        <taxon>Embryophyta</taxon>
        <taxon>Tracheophyta</taxon>
        <taxon>Spermatophyta</taxon>
        <taxon>Magnoliopsida</taxon>
        <taxon>Nymphaeales</taxon>
        <taxon>Nymphaeaceae</taxon>
        <taxon>Nymphaea</taxon>
    </lineage>
</organism>
<gene>
    <name evidence="2" type="ORF">NYM_LOCUS26622</name>
</gene>